<proteinExistence type="predicted"/>
<sequence>MEAHVVRPDGTEWAWQAKYFDSMKGSQWGQLDESVETALTGHPKLTRFIICIPLDLPDGRGGRSKSARQHWNERVAKWSGWAADAGMSVEFVWQGSHELLTALASPQHEHLIRIFFGNKFLDDAWLRQRLSEAHEAAGPRYTPELNVKLSLYDYFDAFGRSHEFFNGVQAKARPISERMRSHAFELIKDPDATLQGKVTSARSACNRALEDFKVLSEDPVHSDPLASLRASLDGAVHCVSEVMSEFRRQRTAAKAALAGSVAKGSTRREDNDTSYSLRELYIALDEALGHVDQFRSVVCGNLVILTGEAGSGKTHLLCDLAQQRLDRGRPTVVLMGQRFLETSDPWVQALQQLDLAGWSARDLVQALEVVAQRANSRVLFIIDAINEGAGLQLWPVHLSAFLRRLTVSPWISTIISVRSTYVDDLLPKSEGQGAVWLTHRGFENVEFDATRVFFEHFGIDFPSTPLLAPEFSNPLYLKTLCSGLKASGQSRLPRGFHGVVKAFSQYIAGVNKKIARDIDYDVRHDHVTAALKDLATRMVESQTPWVSYGEAESLINGRLPGRAYSRSLLARLLGEGLLIEEKAWSEAERCSVSVIQIAYERLSDYLCVESLLDRHLVPTDASAAFKRGGALDLDALRTTWWRQGFHEALHILVAERTGQELIGLVPSLAKENFTPRIFLNSLVWRDPAAVTSQSVAYLRSLKRTNTEDVIDTLVTLATIPDHPLNAHFTDRWLRESGMADRDAWWTIGLHGLWARQSAIARLLHWADRLWSHIDIADEPAWLSACVITWLLSSSNRFIRDQSTKSLVRILTWRPRVIEQLIEHFYDVDDAYVVERVLAAAYGAAMRTTDVTGVEAVADRTYVKVFAAGRPRPHVLLREYAQGIIKRAEYLQRKPDAVSWPNANSPFVSDWPKIPTDSEIEVIAPTWSEDKSKAFSWGHHRIRSSVLDDDFGRYVIGTNSWSTNWLSLRLDEPQWISLDLQIERAVATLNQAEREWWDAFRRTERTVNIERFGRGLKISELDPDESNVETVQSPSTAEKLLGEIRDRLLDMLSTEKAAIFSALMDATTNDSRASSPPKFDLKLVQRYVVGRVFELGWTAERFGEFDQHMPDRGRDPDKPERIGKKYQWIAYHEMLAFMADHYQYAAGPRTLEIGTAYQGGWQDNVRDIDPSNVMEALIHDEDDARSVPAFWESTGMHDWHSDLMARSWAGITTDIPRPKDLLFSRDEPSCSDWVNLYADMKWSMPRPAYEDSFRDGRREVWIHADGALLRRADISEPKRKDIAREMNGRGVHHDGLHEIFLGEIGWSGASKFFDNPYFSHLGWAGDINPDVIAAIAASQGYMREKGGFDCSVTSETISLRVPTERMLGLLKAEWSGVAATYVNERGSVLAFDPSANVSGPSAFLVRSDTLQELLRTHDLAVCWVIQGEKVDAAGSPNYRVHARRSFHGVFIWDGVEMRGDYSFDKIESLSEED</sequence>
<feature type="domain" description="NACHT" evidence="1">
    <location>
        <begin position="302"/>
        <end position="442"/>
    </location>
</feature>
<organism evidence="2 3">
    <name type="scientific">Paraburkholderia acidicola</name>
    <dbReference type="NCBI Taxonomy" id="1912599"/>
    <lineage>
        <taxon>Bacteria</taxon>
        <taxon>Pseudomonadati</taxon>
        <taxon>Pseudomonadota</taxon>
        <taxon>Betaproteobacteria</taxon>
        <taxon>Burkholderiales</taxon>
        <taxon>Burkholderiaceae</taxon>
        <taxon>Paraburkholderia</taxon>
    </lineage>
</organism>
<dbReference type="NCBIfam" id="NF041813">
    <property type="entry name" value="Avs2"/>
    <property type="match status" value="1"/>
</dbReference>
<reference evidence="2 3" key="1">
    <citation type="journal article" date="2024" name="Chem. Sci.">
        <title>Discovery of a lagriamide polyketide by integrated genome mining, isotopic labeling, and untargeted metabolomics.</title>
        <authorList>
            <person name="Fergusson C.H."/>
            <person name="Saulog J."/>
            <person name="Paulo B.S."/>
            <person name="Wilson D.M."/>
            <person name="Liu D.Y."/>
            <person name="Morehouse N.J."/>
            <person name="Waterworth S."/>
            <person name="Barkei J."/>
            <person name="Gray C.A."/>
            <person name="Kwan J.C."/>
            <person name="Eustaquio A.S."/>
            <person name="Linington R.G."/>
        </authorList>
    </citation>
    <scope>NUCLEOTIDE SEQUENCE [LARGE SCALE GENOMIC DNA]</scope>
    <source>
        <strain evidence="2 3">RL17-338-BIF-B</strain>
    </source>
</reference>
<dbReference type="RefSeq" id="WP_349544734.1">
    <property type="nucleotide sequence ID" value="NZ_JAOALG010000002.1"/>
</dbReference>
<dbReference type="Proteomes" id="UP001469089">
    <property type="component" value="Unassembled WGS sequence"/>
</dbReference>
<accession>A0ABV1LUI4</accession>
<dbReference type="Gene3D" id="3.40.50.300">
    <property type="entry name" value="P-loop containing nucleotide triphosphate hydrolases"/>
    <property type="match status" value="1"/>
</dbReference>
<dbReference type="SUPFAM" id="SSF52540">
    <property type="entry name" value="P-loop containing nucleoside triphosphate hydrolases"/>
    <property type="match status" value="1"/>
</dbReference>
<dbReference type="InterPro" id="IPR007111">
    <property type="entry name" value="NACHT_NTPase"/>
</dbReference>
<comment type="caution">
    <text evidence="2">The sequence shown here is derived from an EMBL/GenBank/DDBJ whole genome shotgun (WGS) entry which is preliminary data.</text>
</comment>
<dbReference type="EMBL" id="JAOALG010000002">
    <property type="protein sequence ID" value="MEQ5842989.1"/>
    <property type="molecule type" value="Genomic_DNA"/>
</dbReference>
<evidence type="ECO:0000259" key="1">
    <source>
        <dbReference type="Pfam" id="PF05729"/>
    </source>
</evidence>
<name>A0ABV1LUI4_9BURK</name>
<dbReference type="InterPro" id="IPR027417">
    <property type="entry name" value="P-loop_NTPase"/>
</dbReference>
<protein>
    <submittedName>
        <fullName evidence="2">NACHT domain-containing protein</fullName>
    </submittedName>
</protein>
<keyword evidence="3" id="KW-1185">Reference proteome</keyword>
<dbReference type="Pfam" id="PF05729">
    <property type="entry name" value="NACHT"/>
    <property type="match status" value="1"/>
</dbReference>
<evidence type="ECO:0000313" key="2">
    <source>
        <dbReference type="EMBL" id="MEQ5842989.1"/>
    </source>
</evidence>
<gene>
    <name evidence="2" type="ORF">N0A02_26390</name>
</gene>
<evidence type="ECO:0000313" key="3">
    <source>
        <dbReference type="Proteomes" id="UP001469089"/>
    </source>
</evidence>